<sequence length="74" mass="8015">MLLDSDLRAASRHLRTASDNAEGLEGSLFELVNASASCTFKMQVLAQVSCISFKGKNYSRRKACAREASKGIFG</sequence>
<keyword evidence="2" id="KW-1185">Reference proteome</keyword>
<dbReference type="EMBL" id="JACEIK010000102">
    <property type="protein sequence ID" value="MCD7449594.1"/>
    <property type="molecule type" value="Genomic_DNA"/>
</dbReference>
<comment type="caution">
    <text evidence="1">The sequence shown here is derived from an EMBL/GenBank/DDBJ whole genome shotgun (WGS) entry which is preliminary data.</text>
</comment>
<feature type="non-terminal residue" evidence="1">
    <location>
        <position position="74"/>
    </location>
</feature>
<gene>
    <name evidence="1" type="ORF">HAX54_000659</name>
</gene>
<evidence type="ECO:0000313" key="2">
    <source>
        <dbReference type="Proteomes" id="UP000823775"/>
    </source>
</evidence>
<proteinExistence type="predicted"/>
<dbReference type="Proteomes" id="UP000823775">
    <property type="component" value="Unassembled WGS sequence"/>
</dbReference>
<name>A0ABS8RSK1_DATST</name>
<organism evidence="1 2">
    <name type="scientific">Datura stramonium</name>
    <name type="common">Jimsonweed</name>
    <name type="synonym">Common thornapple</name>
    <dbReference type="NCBI Taxonomy" id="4076"/>
    <lineage>
        <taxon>Eukaryota</taxon>
        <taxon>Viridiplantae</taxon>
        <taxon>Streptophyta</taxon>
        <taxon>Embryophyta</taxon>
        <taxon>Tracheophyta</taxon>
        <taxon>Spermatophyta</taxon>
        <taxon>Magnoliopsida</taxon>
        <taxon>eudicotyledons</taxon>
        <taxon>Gunneridae</taxon>
        <taxon>Pentapetalae</taxon>
        <taxon>asterids</taxon>
        <taxon>lamiids</taxon>
        <taxon>Solanales</taxon>
        <taxon>Solanaceae</taxon>
        <taxon>Solanoideae</taxon>
        <taxon>Datureae</taxon>
        <taxon>Datura</taxon>
    </lineage>
</organism>
<accession>A0ABS8RSK1</accession>
<protein>
    <submittedName>
        <fullName evidence="1">Uncharacterized protein</fullName>
    </submittedName>
</protein>
<reference evidence="1 2" key="1">
    <citation type="journal article" date="2021" name="BMC Genomics">
        <title>Datura genome reveals duplications of psychoactive alkaloid biosynthetic genes and high mutation rate following tissue culture.</title>
        <authorList>
            <person name="Rajewski A."/>
            <person name="Carter-House D."/>
            <person name="Stajich J."/>
            <person name="Litt A."/>
        </authorList>
    </citation>
    <scope>NUCLEOTIDE SEQUENCE [LARGE SCALE GENOMIC DNA]</scope>
    <source>
        <strain evidence="1">AR-01</strain>
    </source>
</reference>
<evidence type="ECO:0000313" key="1">
    <source>
        <dbReference type="EMBL" id="MCD7449594.1"/>
    </source>
</evidence>